<evidence type="ECO:0000256" key="14">
    <source>
        <dbReference type="RuleBase" id="RU000688"/>
    </source>
</evidence>
<evidence type="ECO:0000256" key="4">
    <source>
        <dbReference type="ARBA" id="ARBA00022692"/>
    </source>
</evidence>
<evidence type="ECO:0000313" key="18">
    <source>
        <dbReference type="Proteomes" id="UP000830375"/>
    </source>
</evidence>
<feature type="transmembrane region" description="Helical" evidence="15">
    <location>
        <begin position="270"/>
        <end position="297"/>
    </location>
</feature>
<evidence type="ECO:0000256" key="9">
    <source>
        <dbReference type="ARBA" id="ARBA00023136"/>
    </source>
</evidence>
<dbReference type="InterPro" id="IPR000276">
    <property type="entry name" value="GPCR_Rhodpsn"/>
</dbReference>
<feature type="transmembrane region" description="Helical" evidence="15">
    <location>
        <begin position="239"/>
        <end position="258"/>
    </location>
</feature>
<dbReference type="InterPro" id="IPR027430">
    <property type="entry name" value="Retinal_BS"/>
</dbReference>
<dbReference type="PROSITE" id="PS00237">
    <property type="entry name" value="G_PROTEIN_RECEP_F1_1"/>
    <property type="match status" value="1"/>
</dbReference>
<dbReference type="PROSITE" id="PS50262">
    <property type="entry name" value="G_PROTEIN_RECEP_F1_2"/>
    <property type="match status" value="1"/>
</dbReference>
<keyword evidence="4 14" id="KW-0812">Transmembrane</keyword>
<keyword evidence="12" id="KW-0325">Glycoprotein</keyword>
<keyword evidence="8 14" id="KW-0297">G-protein coupled receptor</keyword>
<protein>
    <submittedName>
        <fullName evidence="17">Pinopsin</fullName>
    </submittedName>
</protein>
<feature type="transmembrane region" description="Helical" evidence="15">
    <location>
        <begin position="195"/>
        <end position="219"/>
    </location>
</feature>
<keyword evidence="5" id="KW-0681">Retinal protein</keyword>
<evidence type="ECO:0000256" key="2">
    <source>
        <dbReference type="ARBA" id="ARBA00022543"/>
    </source>
</evidence>
<keyword evidence="11 14" id="KW-0675">Receptor</keyword>
<evidence type="ECO:0000313" key="17">
    <source>
        <dbReference type="EMBL" id="KAI2656829.1"/>
    </source>
</evidence>
<keyword evidence="13 14" id="KW-0807">Transducer</keyword>
<dbReference type="CDD" id="cd15086">
    <property type="entry name" value="7tmA_tmt_opsin"/>
    <property type="match status" value="1"/>
</dbReference>
<feature type="transmembrane region" description="Helical" evidence="15">
    <location>
        <begin position="80"/>
        <end position="104"/>
    </location>
</feature>
<evidence type="ECO:0000256" key="7">
    <source>
        <dbReference type="ARBA" id="ARBA00022991"/>
    </source>
</evidence>
<dbReference type="InterPro" id="IPR002962">
    <property type="entry name" value="Peropsin"/>
</dbReference>
<keyword evidence="7" id="KW-0157">Chromophore</keyword>
<feature type="transmembrane region" description="Helical" evidence="15">
    <location>
        <begin position="309"/>
        <end position="329"/>
    </location>
</feature>
<keyword evidence="6 15" id="KW-1133">Transmembrane helix</keyword>
<evidence type="ECO:0000256" key="15">
    <source>
        <dbReference type="SAM" id="Phobius"/>
    </source>
</evidence>
<dbReference type="PRINTS" id="PR01244">
    <property type="entry name" value="PEROPSIN"/>
</dbReference>
<evidence type="ECO:0000256" key="10">
    <source>
        <dbReference type="ARBA" id="ARBA00023157"/>
    </source>
</evidence>
<keyword evidence="9 15" id="KW-0472">Membrane</keyword>
<dbReference type="Proteomes" id="UP000830375">
    <property type="component" value="Unassembled WGS sequence"/>
</dbReference>
<keyword evidence="3" id="KW-0716">Sensory transduction</keyword>
<proteinExistence type="inferred from homology"/>
<evidence type="ECO:0000256" key="3">
    <source>
        <dbReference type="ARBA" id="ARBA00022606"/>
    </source>
</evidence>
<comment type="similarity">
    <text evidence="14">Belongs to the G-protein coupled receptor 1 family.</text>
</comment>
<sequence length="396" mass="44197">MVGCASERERDENCESTRKESHSVNTIYPCSQAAMVVYIWSLNISTKDTSALNHSANVSSGDPLEPHDTPPGLSRTGHTVTAVCLGIILVFGFLNNLFVLLIFARFRSLWTPINLILLNISVSDILVCLFGTPFSFASSLYGKWLLGYHGCKWYGFANSLFGIVSLMSLSILSYERYAALLRPTKADVSDFRRAWLCVAGSWLYSLVWTLPPFLGWSSYGPEGPGTTCSVQWHQRSANSMSYVMCLFIFCLLLPVTKINLLSAQRRENHILLMVVTMVSCYLLCWMPYGVVALLATFGRRGLITPITSMVPSVLAKSSTVVNPVIYVLFNNQFNRCFLAFLKCQGDPSINVQNPQHSSKEDPHALKPCDKPSWHCSEKVSQKKEQHTLALVVHYTP</sequence>
<dbReference type="InterPro" id="IPR017452">
    <property type="entry name" value="GPCR_Rhodpsn_7TM"/>
</dbReference>
<dbReference type="SUPFAM" id="SSF81321">
    <property type="entry name" value="Family A G protein-coupled receptor-like"/>
    <property type="match status" value="1"/>
</dbReference>
<comment type="subcellular location">
    <subcellularLocation>
        <location evidence="1">Membrane</location>
        <topology evidence="1">Multi-pass membrane protein</topology>
    </subcellularLocation>
</comment>
<keyword evidence="18" id="KW-1185">Reference proteome</keyword>
<dbReference type="EMBL" id="JACTAM010000014">
    <property type="protein sequence ID" value="KAI2656829.1"/>
    <property type="molecule type" value="Genomic_DNA"/>
</dbReference>
<dbReference type="PROSITE" id="PS00238">
    <property type="entry name" value="OPSIN"/>
    <property type="match status" value="1"/>
</dbReference>
<evidence type="ECO:0000256" key="13">
    <source>
        <dbReference type="ARBA" id="ARBA00023224"/>
    </source>
</evidence>
<evidence type="ECO:0000256" key="6">
    <source>
        <dbReference type="ARBA" id="ARBA00022989"/>
    </source>
</evidence>
<dbReference type="PRINTS" id="PR00237">
    <property type="entry name" value="GPCRRHODOPSN"/>
</dbReference>
<evidence type="ECO:0000256" key="8">
    <source>
        <dbReference type="ARBA" id="ARBA00023040"/>
    </source>
</evidence>
<dbReference type="Pfam" id="PF00001">
    <property type="entry name" value="7tm_1"/>
    <property type="match status" value="1"/>
</dbReference>
<feature type="transmembrane region" description="Helical" evidence="15">
    <location>
        <begin position="153"/>
        <end position="174"/>
    </location>
</feature>
<evidence type="ECO:0000256" key="12">
    <source>
        <dbReference type="ARBA" id="ARBA00023180"/>
    </source>
</evidence>
<evidence type="ECO:0000256" key="1">
    <source>
        <dbReference type="ARBA" id="ARBA00004141"/>
    </source>
</evidence>
<name>A0ABQ8M1P3_LABRO</name>
<evidence type="ECO:0000256" key="11">
    <source>
        <dbReference type="ARBA" id="ARBA00023170"/>
    </source>
</evidence>
<dbReference type="PANTHER" id="PTHR24240">
    <property type="entry name" value="OPSIN"/>
    <property type="match status" value="1"/>
</dbReference>
<feature type="domain" description="G-protein coupled receptors family 1 profile" evidence="16">
    <location>
        <begin position="95"/>
        <end position="326"/>
    </location>
</feature>
<accession>A0ABQ8M1P3</accession>
<evidence type="ECO:0000259" key="16">
    <source>
        <dbReference type="PROSITE" id="PS50262"/>
    </source>
</evidence>
<comment type="caution">
    <text evidence="17">The sequence shown here is derived from an EMBL/GenBank/DDBJ whole genome shotgun (WGS) entry which is preliminary data.</text>
</comment>
<evidence type="ECO:0000256" key="5">
    <source>
        <dbReference type="ARBA" id="ARBA00022925"/>
    </source>
</evidence>
<organism evidence="17 18">
    <name type="scientific">Labeo rohita</name>
    <name type="common">Indian major carp</name>
    <name type="synonym">Cyprinus rohita</name>
    <dbReference type="NCBI Taxonomy" id="84645"/>
    <lineage>
        <taxon>Eukaryota</taxon>
        <taxon>Metazoa</taxon>
        <taxon>Chordata</taxon>
        <taxon>Craniata</taxon>
        <taxon>Vertebrata</taxon>
        <taxon>Euteleostomi</taxon>
        <taxon>Actinopterygii</taxon>
        <taxon>Neopterygii</taxon>
        <taxon>Teleostei</taxon>
        <taxon>Ostariophysi</taxon>
        <taxon>Cypriniformes</taxon>
        <taxon>Cyprinidae</taxon>
        <taxon>Labeoninae</taxon>
        <taxon>Labeonini</taxon>
        <taxon>Labeo</taxon>
    </lineage>
</organism>
<gene>
    <name evidence="17" type="ORF">H4Q32_020844</name>
</gene>
<dbReference type="Gene3D" id="1.20.1070.10">
    <property type="entry name" value="Rhodopsin 7-helix transmembrane proteins"/>
    <property type="match status" value="1"/>
</dbReference>
<dbReference type="InterPro" id="IPR050125">
    <property type="entry name" value="GPCR_opsins"/>
</dbReference>
<keyword evidence="10" id="KW-1015">Disulfide bond</keyword>
<reference evidence="17 18" key="1">
    <citation type="submission" date="2022-01" db="EMBL/GenBank/DDBJ databases">
        <title>A high-quality chromosome-level genome assembly of rohu carp, Labeo rohita.</title>
        <authorList>
            <person name="Arick M.A. II"/>
            <person name="Hsu C.-Y."/>
            <person name="Magbanua Z."/>
            <person name="Pechanova O."/>
            <person name="Grover C."/>
            <person name="Miller E."/>
            <person name="Thrash A."/>
            <person name="Ezzel L."/>
            <person name="Alam S."/>
            <person name="Benzie J."/>
            <person name="Hamilton M."/>
            <person name="Karsi A."/>
            <person name="Lawrence M.L."/>
            <person name="Peterson D.G."/>
        </authorList>
    </citation>
    <scope>NUCLEOTIDE SEQUENCE [LARGE SCALE GENOMIC DNA]</scope>
    <source>
        <strain evidence="18">BAU-BD-2019</strain>
        <tissue evidence="17">Blood</tissue>
    </source>
</reference>
<keyword evidence="2" id="KW-0600">Photoreceptor protein</keyword>
<feature type="transmembrane region" description="Helical" evidence="15">
    <location>
        <begin position="116"/>
        <end position="141"/>
    </location>
</feature>